<gene>
    <name evidence="2" type="ORF">GCM10009539_34590</name>
</gene>
<keyword evidence="3" id="KW-1185">Reference proteome</keyword>
<evidence type="ECO:0000313" key="2">
    <source>
        <dbReference type="EMBL" id="GAA0246310.1"/>
    </source>
</evidence>
<keyword evidence="1" id="KW-0472">Membrane</keyword>
<comment type="caution">
    <text evidence="2">The sequence shown here is derived from an EMBL/GenBank/DDBJ whole genome shotgun (WGS) entry which is preliminary data.</text>
</comment>
<reference evidence="3" key="1">
    <citation type="journal article" date="2019" name="Int. J. Syst. Evol. Microbiol.">
        <title>The Global Catalogue of Microorganisms (GCM) 10K type strain sequencing project: providing services to taxonomists for standard genome sequencing and annotation.</title>
        <authorList>
            <consortium name="The Broad Institute Genomics Platform"/>
            <consortium name="The Broad Institute Genome Sequencing Center for Infectious Disease"/>
            <person name="Wu L."/>
            <person name="Ma J."/>
        </authorList>
    </citation>
    <scope>NUCLEOTIDE SEQUENCE [LARGE SCALE GENOMIC DNA]</scope>
    <source>
        <strain evidence="3">JCM 10425</strain>
    </source>
</reference>
<feature type="transmembrane region" description="Helical" evidence="1">
    <location>
        <begin position="145"/>
        <end position="165"/>
    </location>
</feature>
<feature type="transmembrane region" description="Helical" evidence="1">
    <location>
        <begin position="279"/>
        <end position="298"/>
    </location>
</feature>
<accession>A0ABP3DXP9</accession>
<feature type="transmembrane region" description="Helical" evidence="1">
    <location>
        <begin position="226"/>
        <end position="245"/>
    </location>
</feature>
<feature type="transmembrane region" description="Helical" evidence="1">
    <location>
        <begin position="395"/>
        <end position="417"/>
    </location>
</feature>
<feature type="transmembrane region" description="Helical" evidence="1">
    <location>
        <begin position="194"/>
        <end position="214"/>
    </location>
</feature>
<feature type="transmembrane region" description="Helical" evidence="1">
    <location>
        <begin position="363"/>
        <end position="389"/>
    </location>
</feature>
<feature type="transmembrane region" description="Helical" evidence="1">
    <location>
        <begin position="49"/>
        <end position="76"/>
    </location>
</feature>
<evidence type="ECO:0000313" key="3">
    <source>
        <dbReference type="Proteomes" id="UP001500967"/>
    </source>
</evidence>
<organism evidence="2 3">
    <name type="scientific">Cryptosporangium japonicum</name>
    <dbReference type="NCBI Taxonomy" id="80872"/>
    <lineage>
        <taxon>Bacteria</taxon>
        <taxon>Bacillati</taxon>
        <taxon>Actinomycetota</taxon>
        <taxon>Actinomycetes</taxon>
        <taxon>Cryptosporangiales</taxon>
        <taxon>Cryptosporangiaceae</taxon>
        <taxon>Cryptosporangium</taxon>
    </lineage>
</organism>
<sequence length="434" mass="43156">MLRLVVSELRQKARIWLGVTVVAAATAAVLDVAATAIETAVHAGGNAGLALYAIGGLMVVTTTVAAVVVLSAAANLTVVLQQRDYALWQLTGIGPAAVRLVVSAQLVVVALLGAVAGTLLALPLVRPLFARIVSDTDGLGSVEVVFGPLSYVSVVVFVAVVVLFAGGGSARRAARVSGLAVLRDPDGPTTRMGVLRWVAAAVLAVLALVIVRSLGGRPVSGLEPPLLFTGLLVASLSVCVGPVLYPAVMRAWTSVVPATVSSSWFLARAGALHRVGRSSATMSPLVVAVALAGSLYAANGVAGSGAVGVAAVVLLIGGPLLLSVLGAAVTVVMASGARDREAALVQASGGTAEVVVAAAAWEAVLYVVTAALVGTVAVGVVTVAGWWAAGAAPGAGFVAVAVTAAGELVLMLVATLLPAWWGSRRPIAGLLAAE</sequence>
<feature type="transmembrane region" description="Helical" evidence="1">
    <location>
        <begin position="96"/>
        <end position="125"/>
    </location>
</feature>
<evidence type="ECO:0000256" key="1">
    <source>
        <dbReference type="SAM" id="Phobius"/>
    </source>
</evidence>
<protein>
    <recommendedName>
        <fullName evidence="4">ABC transport system permease protein</fullName>
    </recommendedName>
</protein>
<name>A0ABP3DXP9_9ACTN</name>
<keyword evidence="1" id="KW-0812">Transmembrane</keyword>
<dbReference type="Proteomes" id="UP001500967">
    <property type="component" value="Unassembled WGS sequence"/>
</dbReference>
<dbReference type="EMBL" id="BAAAGX010000014">
    <property type="protein sequence ID" value="GAA0246310.1"/>
    <property type="molecule type" value="Genomic_DNA"/>
</dbReference>
<feature type="transmembrane region" description="Helical" evidence="1">
    <location>
        <begin position="15"/>
        <end position="37"/>
    </location>
</feature>
<evidence type="ECO:0008006" key="4">
    <source>
        <dbReference type="Google" id="ProtNLM"/>
    </source>
</evidence>
<keyword evidence="1" id="KW-1133">Transmembrane helix</keyword>
<dbReference type="RefSeq" id="WP_344649853.1">
    <property type="nucleotide sequence ID" value="NZ_BAAAGX010000014.1"/>
</dbReference>
<proteinExistence type="predicted"/>
<feature type="transmembrane region" description="Helical" evidence="1">
    <location>
        <begin position="310"/>
        <end position="334"/>
    </location>
</feature>